<dbReference type="EMBL" id="PGVD01000014">
    <property type="protein sequence ID" value="PLR99471.1"/>
    <property type="molecule type" value="Genomic_DNA"/>
</dbReference>
<dbReference type="SUPFAM" id="SSF53187">
    <property type="entry name" value="Zn-dependent exopeptidases"/>
    <property type="match status" value="1"/>
</dbReference>
<comment type="caution">
    <text evidence="6">The sequence shown here is derived from an EMBL/GenBank/DDBJ whole genome shotgun (WGS) entry which is preliminary data.</text>
</comment>
<keyword evidence="3" id="KW-0378">Hydrolase</keyword>
<organism evidence="6 8">
    <name type="scientific">Bacillus canaveralius</name>
    <dbReference type="NCBI Taxonomy" id="1403243"/>
    <lineage>
        <taxon>Bacteria</taxon>
        <taxon>Bacillati</taxon>
        <taxon>Bacillota</taxon>
        <taxon>Bacilli</taxon>
        <taxon>Bacillales</taxon>
        <taxon>Bacillaceae</taxon>
        <taxon>Bacillus</taxon>
    </lineage>
</organism>
<dbReference type="InterPro" id="IPR053138">
    <property type="entry name" value="N-alpha-Ac-DABA_deacetylase"/>
</dbReference>
<evidence type="ECO:0000256" key="1">
    <source>
        <dbReference type="ARBA" id="ARBA00001947"/>
    </source>
</evidence>
<dbReference type="InterPro" id="IPR055438">
    <property type="entry name" value="AstE_AspA_cat"/>
</dbReference>
<evidence type="ECO:0000256" key="3">
    <source>
        <dbReference type="ARBA" id="ARBA00022801"/>
    </source>
</evidence>
<evidence type="ECO:0000259" key="5">
    <source>
        <dbReference type="Pfam" id="PF24827"/>
    </source>
</evidence>
<name>A0A2N5GL99_9BACI</name>
<dbReference type="PANTHER" id="PTHR37326">
    <property type="entry name" value="BLL3975 PROTEIN"/>
    <property type="match status" value="1"/>
</dbReference>
<dbReference type="EMBL" id="PGVA01000027">
    <property type="protein sequence ID" value="PLR82292.1"/>
    <property type="molecule type" value="Genomic_DNA"/>
</dbReference>
<accession>A0A2N5GL99</accession>
<evidence type="ECO:0000313" key="9">
    <source>
        <dbReference type="Proteomes" id="UP000235114"/>
    </source>
</evidence>
<dbReference type="GO" id="GO:0016788">
    <property type="term" value="F:hydrolase activity, acting on ester bonds"/>
    <property type="evidence" value="ECO:0007669"/>
    <property type="project" value="InterPro"/>
</dbReference>
<dbReference type="PIRSF" id="PIRSF039012">
    <property type="entry name" value="ASP"/>
    <property type="match status" value="1"/>
</dbReference>
<keyword evidence="2" id="KW-0479">Metal-binding</keyword>
<dbReference type="GO" id="GO:0016811">
    <property type="term" value="F:hydrolase activity, acting on carbon-nitrogen (but not peptide) bonds, in linear amides"/>
    <property type="evidence" value="ECO:0007669"/>
    <property type="project" value="InterPro"/>
</dbReference>
<keyword evidence="9" id="KW-1185">Reference proteome</keyword>
<evidence type="ECO:0000313" key="7">
    <source>
        <dbReference type="EMBL" id="PLR99471.1"/>
    </source>
</evidence>
<proteinExistence type="predicted"/>
<dbReference type="GO" id="GO:0046872">
    <property type="term" value="F:metal ion binding"/>
    <property type="evidence" value="ECO:0007669"/>
    <property type="project" value="UniProtKB-KW"/>
</dbReference>
<dbReference type="OrthoDB" id="9782876at2"/>
<dbReference type="AlphaFoldDB" id="A0A2N5GL99"/>
<keyword evidence="4" id="KW-0862">Zinc</keyword>
<dbReference type="InterPro" id="IPR043795">
    <property type="entry name" value="N-alpha-Ac-DABA-like"/>
</dbReference>
<dbReference type="Pfam" id="PF24827">
    <property type="entry name" value="AstE_AspA_cat"/>
    <property type="match status" value="1"/>
</dbReference>
<dbReference type="PANTHER" id="PTHR37326:SF1">
    <property type="entry name" value="BLL3975 PROTEIN"/>
    <property type="match status" value="1"/>
</dbReference>
<evidence type="ECO:0000256" key="4">
    <source>
        <dbReference type="ARBA" id="ARBA00022833"/>
    </source>
</evidence>
<comment type="cofactor">
    <cofactor evidence="1">
        <name>Zn(2+)</name>
        <dbReference type="ChEBI" id="CHEBI:29105"/>
    </cofactor>
</comment>
<evidence type="ECO:0000256" key="2">
    <source>
        <dbReference type="ARBA" id="ARBA00022723"/>
    </source>
</evidence>
<feature type="domain" description="Succinylglutamate desuccinylase/Aspartoacylase catalytic" evidence="5">
    <location>
        <begin position="48"/>
        <end position="219"/>
    </location>
</feature>
<evidence type="ECO:0000313" key="6">
    <source>
        <dbReference type="EMBL" id="PLR82292.1"/>
    </source>
</evidence>
<sequence>MEEENDLKTIGTAQVIQGEKTRGYLQVGSDTDGSAFQIPVLVASGKEDGPTIWVQGCIHGEEYGGAASIIRFFQELDLSQVRGTFVGVPVTNPPSFKARSRISPLDGANLNRIFPGDPKGTYSQRLAHVLLTTVQENADYVIDLHSGGIGAEVPFYMICKYDESAAAKKSFWLAERMGSDVIWRSAGEAGTGGTGTAHTVKSGIPTVTVECGGGNVTEEHERLFKFSIKNAMKALDMLPGEAPVQKEYTVINKADFLFTGEGGLFVPACKVGDVLNKGDLIGSIMNLYGDITEEIHCPLDNAYIAATGHRYWPTEPGQLIAEAIPVESKK</sequence>
<dbReference type="Proteomes" id="UP000235114">
    <property type="component" value="Unassembled WGS sequence"/>
</dbReference>
<reference evidence="6 8" key="1">
    <citation type="submission" date="2017-11" db="EMBL/GenBank/DDBJ databases">
        <title>Comparitive Functional Genomics of Dry Heat Resistant strains isolated from the Viking Spacecraft.</title>
        <authorList>
            <person name="Seuylemezian A."/>
            <person name="Cooper K."/>
            <person name="Vaishampayan P."/>
        </authorList>
    </citation>
    <scope>NUCLEOTIDE SEQUENCE [LARGE SCALE GENOMIC DNA]</scope>
    <source>
        <strain evidence="6 8">M4.6</strain>
    </source>
</reference>
<dbReference type="Proteomes" id="UP000234951">
    <property type="component" value="Unassembled WGS sequence"/>
</dbReference>
<gene>
    <name evidence="6" type="ORF">CU635_12130</name>
    <name evidence="7" type="ORF">CVD25_05580</name>
</gene>
<dbReference type="Gene3D" id="3.40.630.10">
    <property type="entry name" value="Zn peptidases"/>
    <property type="match status" value="1"/>
</dbReference>
<evidence type="ECO:0000313" key="8">
    <source>
        <dbReference type="Proteomes" id="UP000234951"/>
    </source>
</evidence>
<protein>
    <recommendedName>
        <fullName evidence="5">Succinylglutamate desuccinylase/Aspartoacylase catalytic domain-containing protein</fullName>
    </recommendedName>
</protein>
<reference evidence="7 9" key="2">
    <citation type="submission" date="2017-12" db="EMBL/GenBank/DDBJ databases">
        <title>Comparative Functional Genomics of Dry Heat Resistant strains isolated from the Viking Spacecraft.</title>
        <authorList>
            <person name="Seuylemezian A."/>
            <person name="Cooper K."/>
            <person name="Vaishampayan P."/>
        </authorList>
    </citation>
    <scope>NUCLEOTIDE SEQUENCE [LARGE SCALE GENOMIC DNA]</scope>
    <source>
        <strain evidence="7 9">ATCC 29669</strain>
    </source>
</reference>